<dbReference type="PROSITE" id="PS50818">
    <property type="entry name" value="INTEIN_C_TER"/>
    <property type="match status" value="1"/>
</dbReference>
<dbReference type="NCBIfam" id="TIGR03696">
    <property type="entry name" value="Rhs_assc_core"/>
    <property type="match status" value="1"/>
</dbReference>
<dbReference type="CDD" id="cd00081">
    <property type="entry name" value="Hint"/>
    <property type="match status" value="1"/>
</dbReference>
<proteinExistence type="predicted"/>
<dbReference type="InterPro" id="IPR006141">
    <property type="entry name" value="Intein_N"/>
</dbReference>
<dbReference type="GO" id="GO:0005576">
    <property type="term" value="C:extracellular region"/>
    <property type="evidence" value="ECO:0007669"/>
    <property type="project" value="UniProtKB-SubCell"/>
</dbReference>
<dbReference type="InterPro" id="IPR003587">
    <property type="entry name" value="Hint_dom_N"/>
</dbReference>
<dbReference type="Gene3D" id="2.180.10.10">
    <property type="entry name" value="RHS repeat-associated core"/>
    <property type="match status" value="1"/>
</dbReference>
<dbReference type="InterPro" id="IPR022385">
    <property type="entry name" value="Rhs_assc_core"/>
</dbReference>
<dbReference type="InterPro" id="IPR050708">
    <property type="entry name" value="T6SS_VgrG/RHS"/>
</dbReference>
<comment type="subcellular location">
    <subcellularLocation>
        <location evidence="1">Secreted</location>
    </subcellularLocation>
</comment>
<name>A0A1H6S680_9FLAO</name>
<dbReference type="InterPro" id="IPR045474">
    <property type="entry name" value="GEVED"/>
</dbReference>
<evidence type="ECO:0000259" key="4">
    <source>
        <dbReference type="SMART" id="SM00306"/>
    </source>
</evidence>
<protein>
    <submittedName>
        <fullName evidence="5">Intein N-terminal splicing region/RHS repeat-associated core domain-containing protein</fullName>
    </submittedName>
</protein>
<dbReference type="InterPro" id="IPR022045">
    <property type="entry name" value="TcdB_toxin_mid/N"/>
</dbReference>
<dbReference type="Pfam" id="PF12256">
    <property type="entry name" value="TcdB_toxin_midN"/>
    <property type="match status" value="1"/>
</dbReference>
<gene>
    <name evidence="5" type="ORF">SAMN05660918_1183</name>
</gene>
<evidence type="ECO:0000256" key="2">
    <source>
        <dbReference type="ARBA" id="ARBA00022525"/>
    </source>
</evidence>
<dbReference type="Proteomes" id="UP000199702">
    <property type="component" value="Unassembled WGS sequence"/>
</dbReference>
<dbReference type="GO" id="GO:0005737">
    <property type="term" value="C:cytoplasm"/>
    <property type="evidence" value="ECO:0007669"/>
    <property type="project" value="InterPro"/>
</dbReference>
<dbReference type="NCBIfam" id="TIGR01643">
    <property type="entry name" value="YD_repeat_2x"/>
    <property type="match status" value="1"/>
</dbReference>
<dbReference type="EMBL" id="FNYA01000002">
    <property type="protein sequence ID" value="SEI62246.1"/>
    <property type="molecule type" value="Genomic_DNA"/>
</dbReference>
<evidence type="ECO:0000313" key="5">
    <source>
        <dbReference type="EMBL" id="SEI62246.1"/>
    </source>
</evidence>
<dbReference type="Pfam" id="PF20009">
    <property type="entry name" value="GEVED"/>
    <property type="match status" value="1"/>
</dbReference>
<dbReference type="InterPro" id="IPR030934">
    <property type="entry name" value="Intein_C"/>
</dbReference>
<keyword evidence="2" id="KW-0964">Secreted</keyword>
<dbReference type="PANTHER" id="PTHR32305">
    <property type="match status" value="1"/>
</dbReference>
<reference evidence="6" key="1">
    <citation type="submission" date="2016-10" db="EMBL/GenBank/DDBJ databases">
        <authorList>
            <person name="Varghese N."/>
            <person name="Submissions S."/>
        </authorList>
    </citation>
    <scope>NUCLEOTIDE SEQUENCE [LARGE SCALE GENOMIC DNA]</scope>
    <source>
        <strain evidence="6">DSM 17934</strain>
    </source>
</reference>
<dbReference type="NCBIfam" id="TIGR01443">
    <property type="entry name" value="intein_Cterm"/>
    <property type="match status" value="1"/>
</dbReference>
<accession>A0A1H6S680</accession>
<dbReference type="Pfam" id="PF03534">
    <property type="entry name" value="SpvB"/>
    <property type="match status" value="1"/>
</dbReference>
<feature type="domain" description="Hint" evidence="4">
    <location>
        <begin position="3669"/>
        <end position="3762"/>
    </location>
</feature>
<dbReference type="SMART" id="SM00306">
    <property type="entry name" value="HintN"/>
    <property type="match status" value="1"/>
</dbReference>
<dbReference type="OrthoDB" id="9765204at2"/>
<dbReference type="Pfam" id="PF07591">
    <property type="entry name" value="PT-HINT"/>
    <property type="match status" value="1"/>
</dbReference>
<dbReference type="GO" id="GO:0016539">
    <property type="term" value="P:intein-mediated protein splicing"/>
    <property type="evidence" value="ECO:0007669"/>
    <property type="project" value="InterPro"/>
</dbReference>
<keyword evidence="3" id="KW-0843">Virulence</keyword>
<dbReference type="InterPro" id="IPR028994">
    <property type="entry name" value="Integrin_alpha_N"/>
</dbReference>
<evidence type="ECO:0000313" key="6">
    <source>
        <dbReference type="Proteomes" id="UP000199702"/>
    </source>
</evidence>
<organism evidence="5 6">
    <name type="scientific">Flavobacterium terrigena</name>
    <dbReference type="NCBI Taxonomy" id="402734"/>
    <lineage>
        <taxon>Bacteria</taxon>
        <taxon>Pseudomonadati</taxon>
        <taxon>Bacteroidota</taxon>
        <taxon>Flavobacteriia</taxon>
        <taxon>Flavobacteriales</taxon>
        <taxon>Flavobacteriaceae</taxon>
        <taxon>Flavobacterium</taxon>
    </lineage>
</organism>
<sequence>MHTNIFSWIRKRQFSLQLFIAIMANMMVFSQPLSYALNNRVSKQVIPNNFRTIVGYSNQTTQNNESNGLVEHQSQNNSKIQVIENKSVEVLKDVNTILAFEKQGIIGKSENLPIDELTDNIFSFELKEDFKQNKDAYLEYEIFGLEDASQTTKSVNDQLATGGSIIKINKAWSKVREKLNPESIQKGKNFVKFTTLENANYQYMVRNLKMVYEDKTINEPIVFNQSSTNSYNGKIAFSGFVPDKTVTKVSVLGTEYPVINGVFEVLVQEKEPNAFLTVSYLDNKGNRKENNIKIKQLIEQPDVVNSNKTNFTQTNKSFEKNVKNTLTLAGAKLEVEDLSLANNTTFSIAGLRYTDVPTLSPEMVNVTADFHGYRMLPHGEHFTAKPAKIHLKYDEKKLPTGYTAKDIKTFYFDNEQRKWLALDKDTLLSTTQEIVSKTSHFTDFINGIIKVPESPETGSYTPTSIKDIKAADPTVGVVSIAPPSPNNMGTMNTSFPIKLPAGRSGMEPELSVSYSSEAGNGWMGLGWDLSIPGVSLDTRWGAPRYDASKETEIYSMGGGMLTLKDGADYTNPHRKSDISRQYQDLDNDGVFKERQFYPRIEGSYAKVIRHGDSPSNYWWEVTDKTGNKSFYGGYAGAVVNNSVVKTNAGNIAYWGLYRTEDTNGNYVEYIYENQSVSLPGQPGDNGNEFFIKEIKYTLHNSAQNNYYKVSFNKSNNYNVGTPNISSQRADIQVNARNGVVQVTKDLLKEIKVSFEQSGNSQTIRTYRFDYEQHTFVKSQLVKIAEYDANGELFYSNTMEYHNKDESGNAINETNFMDSNESTMWNHNDDDIKGDLLLGSLAAGISNEFTNKGSALGSTKGWGLNGGLYVGFGIPCSGSNLFTAGVNGGYSYSESKGLISFMDVNGDGLPDKIYRKDGQIKFRPNLGLPGSTVGFGSPQDITGINQLSETTSDSKSVGFQASFGVFAGYTYNTSKSVTKTYFSDVNGDGLVDLVDNGSVKFNHTLNSSYLNLASFSPDNSQTHNPVGSGAISTIITNNVTVETKDQLRDENPQHDIVKIWTAPKAGTISITGDDVVLDPIVPSPSGVFPSSSTDQYFNDYDGVRLSIQQNITPTFNNSGIIIKEGAISPTFSGSATVNVTPVDMDYSSLTVAKGDRLYFRVQAKEEGTFDRVKWNPIITYSDTNETNVDGISYYSSAASEGFILSAKDVVTISQNGTISMDWNTSLSNIPAYTFSDDLIFAIEKGNIDATTGIFSTTNTYYADVKQSINNNLALSSFEDVSGNPIPLNVVTNNGFRFSVSSKSNVNWKDIKWEPRVILTPSAGGNNIISYPVVEYGIYNKKINEVLSKVNGLNSSSIVVRPVFIAGAFTSLPDNDYKFQLVVKNNNKKVLASQNIIVTVDSGNIPIVTFTGLNDIVVENDITSTIYAEYFTSSIEAANIGALASNPITVQIYQSTNTTPVTALSVPTGTCSTRWIAGILFNGLTSTGNTCTPYYQQIATPIRSVVRNTTYPLQINLNLISNAGAWFDWNKNGVAEAGEVYGSSGLASHTINVVVPATAVEGEINVRVRGGGAVAYNFGNFESNSNGSVRDFKINVASLHSTLKDIYCKVGNNEFGPNYRNWGHFAYHGGIVIQRGKDLNGDGLVTTEQEKRAVVLTPGGQPIIIYNYGIDLVTNAIIPIDENVLITNTSNPMGSCNGLSGQALIDCLQTNNNQTATSTRFISLTPNEEFNIWLGSSKEVSVDENHFSTSRMGVKNINTIYVELPTGGSISASNCDFPAINGISLINKGEGDSVSIGGSVGGVGGSLNTSTSFNWAELNYMDLNGDRYPDILTKDNVQFTNSIGALSETRNLGFGRVSTGETTSSGAGASGSFTVATTPGTYLAFNLPIFGGIGPIIIPITAPKVKASVGINANVGTGGNTEELLWADMNGDGLSDRINMDGGIKVSLNLGYGLDAEKIWVNGTNELSGTQTNFSGGAGYTYGDYAWGGGVSLSASRAYTQSNLADINGDGLPDLILNNDSANLSYRINTGNGFDGNTYFNSGYISFNRSTAEGLNLAFSIPITIGIPPAFCFQIIINPSFGGEQTINRTENSLDDINGDGFMDILNGGNGSTNDGFLKARLSKIGKTNLLRKVNTPTGGSWEVAYERVGNTFEFAQSKYVLSKVKVFDAFTADNNWSSDRNITSIEYGNPYYDRRDREFFGFDKVKVNQHGGFNTDVDIQAASVTLPAVYRYSVQEFHNKNYYLKGAVKKETLFDANHVAWTESKTTYGIYKPETALSETETRPSGFDNDSYSTAVDVDAIIYGSGVIHVSVDNVGFVCTHLDNSRLFVTPLVSVKTFTEGQTLGSNNKYEVTIMEGIDAHGNVTQFRDYGEQGADVYVSKMEYNQVTIDGEPYFGFATKIQVFDEDGTTLKRERRAQYNANGDLERVFTKLNATEEASVKMEYDPIYGNLSKVTHENSVDSSGSQFFTEYTYDDVLHAFPINVKDAFGYTSSSMYNYLFGIPVYTTDMNMQPMRTRIDDRGRPIEITGPHELFVEGITGGSEIGWTIRFEYQDETPVATKVSGTSIDDDNYTKIYNAAGNFQAIVPDNIDTNDPTNKLHHALTRHFDPEYRNADDSVLTTNQILTSTLIDGYGKPVQVKKMFARHLAADTAPGGNTPNDTNNKLEWLLAGKAKQDAFGRAIESYYPTTQTDNFSGLSSNVSFVPTNAYVYDNTADAIEPTIATYDVLDRSLTTKLAGETEQKSMSFAIENNQFVTTVTNELGQIQKTFTDVRDKTLLTLQESVSGNITVAFEYNNIGELLKVTDVANNETSSSYDLAGRRIEFRHPDNGITQLKYDQASNVIERKTANLLLAGQKIEYKYTYNRLDEIKYPQNPENNVHYYYGTAGNSDAANDNAVGRLWYHVDATGTQYMKYGKLGELTLNRRSVAVPGDRVYWFQTEWTFDTWNRVKTIKYPDEELVTYKYNKGGELHAMTSEKNGTPNKDIISQLGYNKFGQRAYLRYGNGTETTYEYQAERRRLDRMKVGFNSAYVVSTPGSIPPNRQFVNNKYNYDVLSNILSIQNNTVAMPTTTQIGGRSWQEYTYDDLNRVTTASGNFVGRNDNGVGFNHSKYTLAMSYDSQHNITSKLQNHETAVSTSASSVAGTWTQVEQTSYNLNYQDYNTADYNVAGYNYSQPHAPRKIVDQPNLPGCCDAATDVRVKTKTFDYDANGNQTKITQKICTAPEADILRENLWDEENHLRAIDLNPEANTVHPIAIYTYDDGGDRIVKQSATSVAVYENALQVGTAIKNDFMLYPSGMLVARPAADGTGALSYTKHYFAGTQRVSSKIGTTTNLGKFLQDWTLIENSSGGAPINLVSTSHDQLTTAETGVTKVYTKFAITPMPTFSSNTAFLPVSSFTETGTETEAYWFHPDHLGSSNYVTNFSGEVSQHMEYFAFGETFIEEHKNSHNAPYKFNGKELDEESGLYYYGARYYDPRISIWSSTDPLSGFNPIFEEEHYFDFEHNGGVSNSFNHATYSYCYQNPIILLDPNGKQVKSKYLDDTWLGDYGFGNSFANGIADGLVDASPIGVIAFVKDIITKPEVLSALKEGIMKFVDDPSGSVQKMFDKKVDAWTKVLNGGGTEQERYDVGNDIGNTLGGLLTGGGLVKLFKTLKSQGVKNTAKQAVTQMKKMCFVAGTLVVTSNGLKKIEEIEVGDKVWSFNELTGKIEIKEVVSLLQNTSEELIEFSIGNEKIVCTPEHPFYVGNVWIEARYLKVNDKLTLKNGNFVIISNVQKLYKTVIVYNFEVAENHNYYVSELGVLVHNNCDFKLKSSDFGAKIANPTLDFSKIKRMSQDTLEDTIDMFKESIKNRKAEYNYFSSRGKGTKRELSGHAKRITLEENYLRSLQKQLKPSK</sequence>
<dbReference type="SUPFAM" id="SSF51294">
    <property type="entry name" value="Hedgehog/intein (Hint) domain"/>
    <property type="match status" value="1"/>
</dbReference>
<dbReference type="PANTHER" id="PTHR32305:SF15">
    <property type="entry name" value="PROTEIN RHSA-RELATED"/>
    <property type="match status" value="1"/>
</dbReference>
<dbReference type="STRING" id="402734.SAMN05660918_1183"/>
<dbReference type="SUPFAM" id="SSF69318">
    <property type="entry name" value="Integrin alpha N-terminal domain"/>
    <property type="match status" value="1"/>
</dbReference>
<dbReference type="RefSeq" id="WP_091309589.1">
    <property type="nucleotide sequence ID" value="NZ_CBCSJU010000005.1"/>
</dbReference>
<keyword evidence="6" id="KW-1185">Reference proteome</keyword>
<dbReference type="InterPro" id="IPR003284">
    <property type="entry name" value="Sal_SpvB"/>
</dbReference>
<dbReference type="Gene3D" id="2.170.16.10">
    <property type="entry name" value="Hedgehog/Intein (Hint) domain"/>
    <property type="match status" value="1"/>
</dbReference>
<dbReference type="InterPro" id="IPR006530">
    <property type="entry name" value="YD"/>
</dbReference>
<evidence type="ECO:0000256" key="1">
    <source>
        <dbReference type="ARBA" id="ARBA00004613"/>
    </source>
</evidence>
<dbReference type="PROSITE" id="PS50817">
    <property type="entry name" value="INTEIN_N_TER"/>
    <property type="match status" value="1"/>
</dbReference>
<dbReference type="NCBIfam" id="TIGR01445">
    <property type="entry name" value="intein_Nterm"/>
    <property type="match status" value="1"/>
</dbReference>
<dbReference type="InterPro" id="IPR036844">
    <property type="entry name" value="Hint_dom_sf"/>
</dbReference>
<evidence type="ECO:0000256" key="3">
    <source>
        <dbReference type="ARBA" id="ARBA00023026"/>
    </source>
</evidence>